<protein>
    <submittedName>
        <fullName evidence="5">FadR/GntR family transcriptional regulator</fullName>
    </submittedName>
</protein>
<dbReference type="SMART" id="SM00895">
    <property type="entry name" value="FCD"/>
    <property type="match status" value="1"/>
</dbReference>
<dbReference type="PRINTS" id="PR00035">
    <property type="entry name" value="HTHGNTR"/>
</dbReference>
<evidence type="ECO:0000256" key="2">
    <source>
        <dbReference type="ARBA" id="ARBA00023125"/>
    </source>
</evidence>
<keyword evidence="3" id="KW-0804">Transcription</keyword>
<comment type="caution">
    <text evidence="5">The sequence shown here is derived from an EMBL/GenBank/DDBJ whole genome shotgun (WGS) entry which is preliminary data.</text>
</comment>
<dbReference type="PROSITE" id="PS50949">
    <property type="entry name" value="HTH_GNTR"/>
    <property type="match status" value="1"/>
</dbReference>
<feature type="domain" description="HTH gntR-type" evidence="4">
    <location>
        <begin position="6"/>
        <end position="74"/>
    </location>
</feature>
<organism evidence="5 6">
    <name type="scientific">Schaalia naturae</name>
    <dbReference type="NCBI Taxonomy" id="635203"/>
    <lineage>
        <taxon>Bacteria</taxon>
        <taxon>Bacillati</taxon>
        <taxon>Actinomycetota</taxon>
        <taxon>Actinomycetes</taxon>
        <taxon>Actinomycetales</taxon>
        <taxon>Actinomycetaceae</taxon>
        <taxon>Schaalia</taxon>
    </lineage>
</organism>
<dbReference type="Gene3D" id="1.10.10.10">
    <property type="entry name" value="Winged helix-like DNA-binding domain superfamily/Winged helix DNA-binding domain"/>
    <property type="match status" value="1"/>
</dbReference>
<keyword evidence="1" id="KW-0805">Transcription regulation</keyword>
<sequence>MPEPGDSKVTRVIAHLRAMVAEGRMRQGDRFPSERILAQDLKLSRAVVREALSALELSGDVERCTGDGSYLAVAPESFGESSSIRMAAGLDLVDAMELRMDLEIAAAALACSRARRSDILRLEAGVEAMSEYLEEEDYEAYLDASMDVHVAIGRAAHSRPLADSQMEITETARCDQWLLAEHYTPAIAQTSFEEHSAIVQAISARDVAAAVEAVKRHYENYPTFAKLDHVER</sequence>
<dbReference type="InterPro" id="IPR008920">
    <property type="entry name" value="TF_FadR/GntR_C"/>
</dbReference>
<dbReference type="InterPro" id="IPR000524">
    <property type="entry name" value="Tscrpt_reg_HTH_GntR"/>
</dbReference>
<dbReference type="Pfam" id="PF07729">
    <property type="entry name" value="FCD"/>
    <property type="match status" value="1"/>
</dbReference>
<evidence type="ECO:0000256" key="3">
    <source>
        <dbReference type="ARBA" id="ARBA00023163"/>
    </source>
</evidence>
<dbReference type="PANTHER" id="PTHR43537">
    <property type="entry name" value="TRANSCRIPTIONAL REGULATOR, GNTR FAMILY"/>
    <property type="match status" value="1"/>
</dbReference>
<dbReference type="EMBL" id="JBHTEF010000001">
    <property type="protein sequence ID" value="MFC7581075.1"/>
    <property type="molecule type" value="Genomic_DNA"/>
</dbReference>
<dbReference type="SUPFAM" id="SSF48008">
    <property type="entry name" value="GntR ligand-binding domain-like"/>
    <property type="match status" value="1"/>
</dbReference>
<accession>A0ABW2SME4</accession>
<dbReference type="RefSeq" id="WP_380973944.1">
    <property type="nucleotide sequence ID" value="NZ_JBHTEF010000001.1"/>
</dbReference>
<gene>
    <name evidence="5" type="ORF">ACFQWG_07680</name>
</gene>
<reference evidence="6" key="1">
    <citation type="journal article" date="2019" name="Int. J. Syst. Evol. Microbiol.">
        <title>The Global Catalogue of Microorganisms (GCM) 10K type strain sequencing project: providing services to taxonomists for standard genome sequencing and annotation.</title>
        <authorList>
            <consortium name="The Broad Institute Genomics Platform"/>
            <consortium name="The Broad Institute Genome Sequencing Center for Infectious Disease"/>
            <person name="Wu L."/>
            <person name="Ma J."/>
        </authorList>
    </citation>
    <scope>NUCLEOTIDE SEQUENCE [LARGE SCALE GENOMIC DNA]</scope>
    <source>
        <strain evidence="6">CCUG 56698</strain>
    </source>
</reference>
<dbReference type="InterPro" id="IPR036388">
    <property type="entry name" value="WH-like_DNA-bd_sf"/>
</dbReference>
<dbReference type="InterPro" id="IPR036390">
    <property type="entry name" value="WH_DNA-bd_sf"/>
</dbReference>
<dbReference type="CDD" id="cd07377">
    <property type="entry name" value="WHTH_GntR"/>
    <property type="match status" value="1"/>
</dbReference>
<dbReference type="Proteomes" id="UP001596527">
    <property type="component" value="Unassembled WGS sequence"/>
</dbReference>
<name>A0ABW2SME4_9ACTO</name>
<proteinExistence type="predicted"/>
<keyword evidence="6" id="KW-1185">Reference proteome</keyword>
<keyword evidence="2" id="KW-0238">DNA-binding</keyword>
<evidence type="ECO:0000259" key="4">
    <source>
        <dbReference type="PROSITE" id="PS50949"/>
    </source>
</evidence>
<dbReference type="InterPro" id="IPR011711">
    <property type="entry name" value="GntR_C"/>
</dbReference>
<dbReference type="SUPFAM" id="SSF46785">
    <property type="entry name" value="Winged helix' DNA-binding domain"/>
    <property type="match status" value="1"/>
</dbReference>
<dbReference type="PANTHER" id="PTHR43537:SF5">
    <property type="entry name" value="UXU OPERON TRANSCRIPTIONAL REGULATOR"/>
    <property type="match status" value="1"/>
</dbReference>
<evidence type="ECO:0000256" key="1">
    <source>
        <dbReference type="ARBA" id="ARBA00023015"/>
    </source>
</evidence>
<dbReference type="Pfam" id="PF00392">
    <property type="entry name" value="GntR"/>
    <property type="match status" value="1"/>
</dbReference>
<dbReference type="SMART" id="SM00345">
    <property type="entry name" value="HTH_GNTR"/>
    <property type="match status" value="1"/>
</dbReference>
<evidence type="ECO:0000313" key="6">
    <source>
        <dbReference type="Proteomes" id="UP001596527"/>
    </source>
</evidence>
<dbReference type="Gene3D" id="1.20.120.530">
    <property type="entry name" value="GntR ligand-binding domain-like"/>
    <property type="match status" value="1"/>
</dbReference>
<evidence type="ECO:0000313" key="5">
    <source>
        <dbReference type="EMBL" id="MFC7581075.1"/>
    </source>
</evidence>